<dbReference type="GO" id="GO:0030490">
    <property type="term" value="P:maturation of SSU-rRNA"/>
    <property type="evidence" value="ECO:0007669"/>
    <property type="project" value="TreeGrafter"/>
</dbReference>
<evidence type="ECO:0000256" key="3">
    <source>
        <dbReference type="ARBA" id="ARBA00022801"/>
    </source>
</evidence>
<evidence type="ECO:0000256" key="4">
    <source>
        <dbReference type="SAM" id="MobiDB-lite"/>
    </source>
</evidence>
<dbReference type="GO" id="GO:0030688">
    <property type="term" value="C:preribosome, small subunit precursor"/>
    <property type="evidence" value="ECO:0007669"/>
    <property type="project" value="TreeGrafter"/>
</dbReference>
<dbReference type="GeneID" id="25378405"/>
<dbReference type="PANTHER" id="PTHR12814">
    <property type="entry name" value="RNA-BINDING PROTEIN NOB1"/>
    <property type="match status" value="1"/>
</dbReference>
<reference evidence="6" key="1">
    <citation type="submission" date="2013-10" db="EMBL/GenBank/DDBJ databases">
        <title>Genomic analysis of the causative agents of coccidiosis in chickens.</title>
        <authorList>
            <person name="Reid A.J."/>
            <person name="Blake D."/>
            <person name="Billington K."/>
            <person name="Browne H."/>
            <person name="Dunn M."/>
            <person name="Hung S."/>
            <person name="Kawahara F."/>
            <person name="Miranda-Saavedra D."/>
            <person name="Mourier T."/>
            <person name="Nagra H."/>
            <person name="Otto T.D."/>
            <person name="Rawlings N."/>
            <person name="Sanchez A."/>
            <person name="Sanders M."/>
            <person name="Subramaniam C."/>
            <person name="Tay Y."/>
            <person name="Dear P."/>
            <person name="Doerig C."/>
            <person name="Gruber A."/>
            <person name="Parkinson J."/>
            <person name="Shirley M."/>
            <person name="Wan K.L."/>
            <person name="Berriman M."/>
            <person name="Tomley F."/>
            <person name="Pain A."/>
        </authorList>
    </citation>
    <scope>NUCLEOTIDE SEQUENCE [LARGE SCALE GENOMIC DNA]</scope>
    <source>
        <strain evidence="6">Houghton</strain>
    </source>
</reference>
<feature type="region of interest" description="Disordered" evidence="4">
    <location>
        <begin position="241"/>
        <end position="319"/>
    </location>
</feature>
<feature type="region of interest" description="Disordered" evidence="4">
    <location>
        <begin position="1"/>
        <end position="99"/>
    </location>
</feature>
<feature type="compositionally biased region" description="Low complexity" evidence="4">
    <location>
        <begin position="88"/>
        <end position="99"/>
    </location>
</feature>
<dbReference type="InterPro" id="IPR039907">
    <property type="entry name" value="NOB1"/>
</dbReference>
<dbReference type="RefSeq" id="XP_013350517.1">
    <property type="nucleotide sequence ID" value="XM_013495063.1"/>
</dbReference>
<protein>
    <recommendedName>
        <fullName evidence="5">Ribonuclease PIN domain-containing protein</fullName>
    </recommendedName>
</protein>
<feature type="compositionally biased region" description="Low complexity" evidence="4">
    <location>
        <begin position="44"/>
        <end position="56"/>
    </location>
</feature>
<organism evidence="6 7">
    <name type="scientific">Eimeria mitis</name>
    <dbReference type="NCBI Taxonomy" id="44415"/>
    <lineage>
        <taxon>Eukaryota</taxon>
        <taxon>Sar</taxon>
        <taxon>Alveolata</taxon>
        <taxon>Apicomplexa</taxon>
        <taxon>Conoidasida</taxon>
        <taxon>Coccidia</taxon>
        <taxon>Eucoccidiorida</taxon>
        <taxon>Eimeriorina</taxon>
        <taxon>Eimeriidae</taxon>
        <taxon>Eimeria</taxon>
    </lineage>
</organism>
<dbReference type="OrthoDB" id="446759at2759"/>
<reference evidence="6" key="2">
    <citation type="submission" date="2013-10" db="EMBL/GenBank/DDBJ databases">
        <authorList>
            <person name="Aslett M."/>
        </authorList>
    </citation>
    <scope>NUCLEOTIDE SEQUENCE [LARGE SCALE GENOMIC DNA]</scope>
    <source>
        <strain evidence="6">Houghton</strain>
    </source>
</reference>
<dbReference type="Pfam" id="PF17146">
    <property type="entry name" value="PIN_6"/>
    <property type="match status" value="1"/>
</dbReference>
<dbReference type="InterPro" id="IPR033411">
    <property type="entry name" value="Ribonuclease_PIN"/>
</dbReference>
<keyword evidence="2" id="KW-0479">Metal-binding</keyword>
<dbReference type="CDD" id="cd09876">
    <property type="entry name" value="PIN_Nob1-like"/>
    <property type="match status" value="1"/>
</dbReference>
<keyword evidence="7" id="KW-1185">Reference proteome</keyword>
<dbReference type="AlphaFoldDB" id="U6JR49"/>
<dbReference type="GO" id="GO:0004521">
    <property type="term" value="F:RNA endonuclease activity"/>
    <property type="evidence" value="ECO:0007669"/>
    <property type="project" value="TreeGrafter"/>
</dbReference>
<accession>U6JR49</accession>
<feature type="compositionally biased region" description="Low complexity" evidence="4">
    <location>
        <begin position="261"/>
        <end position="278"/>
    </location>
</feature>
<dbReference type="EMBL" id="HG680492">
    <property type="protein sequence ID" value="CDJ27940.1"/>
    <property type="molecule type" value="Genomic_DNA"/>
</dbReference>
<name>U6JR49_9EIME</name>
<keyword evidence="3" id="KW-0378">Hydrolase</keyword>
<evidence type="ECO:0000313" key="6">
    <source>
        <dbReference type="EMBL" id="CDJ27940.1"/>
    </source>
</evidence>
<gene>
    <name evidence="6" type="ORF">EMH_0036190</name>
</gene>
<dbReference type="Gene3D" id="3.40.50.1010">
    <property type="entry name" value="5'-nuclease"/>
    <property type="match status" value="1"/>
</dbReference>
<proteinExistence type="predicted"/>
<dbReference type="Proteomes" id="UP000030744">
    <property type="component" value="Unassembled WGS sequence"/>
</dbReference>
<evidence type="ECO:0000313" key="7">
    <source>
        <dbReference type="Proteomes" id="UP000030744"/>
    </source>
</evidence>
<dbReference type="GO" id="GO:0016787">
    <property type="term" value="F:hydrolase activity"/>
    <property type="evidence" value="ECO:0007669"/>
    <property type="project" value="UniProtKB-KW"/>
</dbReference>
<feature type="compositionally biased region" description="Acidic residues" evidence="4">
    <location>
        <begin position="293"/>
        <end position="319"/>
    </location>
</feature>
<feature type="domain" description="Ribonuclease PIN" evidence="5">
    <location>
        <begin position="122"/>
        <end position="210"/>
    </location>
</feature>
<dbReference type="PANTHER" id="PTHR12814:SF2">
    <property type="entry name" value="RNA-BINDING PROTEIN NOB1"/>
    <property type="match status" value="1"/>
</dbReference>
<sequence length="415" mass="44301">MTVPQQQTDAAGAAEISSSTSDSQTQEKHSSTAALSWAERASRAKAAAAAAPATARVSKTPTGPPTEASPGPPKELNAEESSGRKPQEQQQQQLAAAAAASKRVPIPALPSFARASAERPVVVLDAGALMRVEALDRYRDKCTFITTAEAAQEVRDALARQRIASRFLDVHTLEPSDADRRWAEKFASMTGDFPFLSSTDLSLIALTYMLQRATGQTQHLNAKPPAFEFFTETALMQQLESEGSGRGVWTLQRNSGPSPPGAAAAAAGAAAKTAAADTDAAEGGLHRTQQTEAENENESDNDDDYDDIDDDDDDDDMDEEEGWVTEDVLREHLGLAAASQESNHKETKPNDTNAENDINKLNKLNASKEIAETDDTNTATDLNASKSTNAEDVDISLSNAFSGLELRAEKLEIEG</sequence>
<evidence type="ECO:0000256" key="2">
    <source>
        <dbReference type="ARBA" id="ARBA00022723"/>
    </source>
</evidence>
<evidence type="ECO:0000259" key="5">
    <source>
        <dbReference type="Pfam" id="PF17146"/>
    </source>
</evidence>
<keyword evidence="1" id="KW-0540">Nuclease</keyword>
<dbReference type="VEuPathDB" id="ToxoDB:EMH_0036190"/>
<evidence type="ECO:0000256" key="1">
    <source>
        <dbReference type="ARBA" id="ARBA00022722"/>
    </source>
</evidence>
<feature type="region of interest" description="Disordered" evidence="4">
    <location>
        <begin position="334"/>
        <end position="358"/>
    </location>
</feature>
<dbReference type="GO" id="GO:0046872">
    <property type="term" value="F:metal ion binding"/>
    <property type="evidence" value="ECO:0007669"/>
    <property type="project" value="UniProtKB-KW"/>
</dbReference>